<dbReference type="AlphaFoldDB" id="A0A5J5BN29"/>
<evidence type="ECO:0000256" key="1">
    <source>
        <dbReference type="SAM" id="MobiDB-lite"/>
    </source>
</evidence>
<reference evidence="2 3" key="1">
    <citation type="submission" date="2019-09" db="EMBL/GenBank/DDBJ databases">
        <title>A chromosome-level genome assembly of the Chinese tupelo Nyssa sinensis.</title>
        <authorList>
            <person name="Yang X."/>
            <person name="Kang M."/>
            <person name="Yang Y."/>
            <person name="Xiong H."/>
            <person name="Wang M."/>
            <person name="Zhang Z."/>
            <person name="Wang Z."/>
            <person name="Wu H."/>
            <person name="Ma T."/>
            <person name="Liu J."/>
            <person name="Xi Z."/>
        </authorList>
    </citation>
    <scope>NUCLEOTIDE SEQUENCE [LARGE SCALE GENOMIC DNA]</scope>
    <source>
        <strain evidence="2">J267</strain>
        <tissue evidence="2">Leaf</tissue>
    </source>
</reference>
<gene>
    <name evidence="2" type="ORF">F0562_022271</name>
</gene>
<organism evidence="2 3">
    <name type="scientific">Nyssa sinensis</name>
    <dbReference type="NCBI Taxonomy" id="561372"/>
    <lineage>
        <taxon>Eukaryota</taxon>
        <taxon>Viridiplantae</taxon>
        <taxon>Streptophyta</taxon>
        <taxon>Embryophyta</taxon>
        <taxon>Tracheophyta</taxon>
        <taxon>Spermatophyta</taxon>
        <taxon>Magnoliopsida</taxon>
        <taxon>eudicotyledons</taxon>
        <taxon>Gunneridae</taxon>
        <taxon>Pentapetalae</taxon>
        <taxon>asterids</taxon>
        <taxon>Cornales</taxon>
        <taxon>Nyssaceae</taxon>
        <taxon>Nyssa</taxon>
    </lineage>
</organism>
<dbReference type="Proteomes" id="UP000325577">
    <property type="component" value="Linkage Group LG11"/>
</dbReference>
<feature type="compositionally biased region" description="Basic and acidic residues" evidence="1">
    <location>
        <begin position="38"/>
        <end position="47"/>
    </location>
</feature>
<accession>A0A5J5BN29</accession>
<proteinExistence type="predicted"/>
<dbReference type="EMBL" id="CM018034">
    <property type="protein sequence ID" value="KAA8544259.1"/>
    <property type="molecule type" value="Genomic_DNA"/>
</dbReference>
<feature type="region of interest" description="Disordered" evidence="1">
    <location>
        <begin position="37"/>
        <end position="83"/>
    </location>
</feature>
<feature type="compositionally biased region" description="Low complexity" evidence="1">
    <location>
        <begin position="49"/>
        <end position="62"/>
    </location>
</feature>
<keyword evidence="3" id="KW-1185">Reference proteome</keyword>
<evidence type="ECO:0000313" key="3">
    <source>
        <dbReference type="Proteomes" id="UP000325577"/>
    </source>
</evidence>
<name>A0A5J5BN29_9ASTE</name>
<sequence length="115" mass="12071">MVPPQHFGSTLNIHRSVHNHLSPPYIGEELAGVVGQLEHAETSREAEELAGAAGLGASADAGGAEEGAGVEDGHFGGGVVDGDDVRVGEMDVEDELGVEYWSKLANDVWEKYKGM</sequence>
<evidence type="ECO:0000313" key="2">
    <source>
        <dbReference type="EMBL" id="KAA8544259.1"/>
    </source>
</evidence>
<protein>
    <submittedName>
        <fullName evidence="2">Uncharacterized protein</fullName>
    </submittedName>
</protein>